<evidence type="ECO:0000256" key="2">
    <source>
        <dbReference type="SAM" id="MobiDB-lite"/>
    </source>
</evidence>
<accession>A0A0J7K7D6</accession>
<dbReference type="OrthoDB" id="7701337at2759"/>
<name>A0A0J7K7D6_LASNI</name>
<reference evidence="3 4" key="1">
    <citation type="submission" date="2015-04" db="EMBL/GenBank/DDBJ databases">
        <title>Lasius niger genome sequencing.</title>
        <authorList>
            <person name="Konorov E.A."/>
            <person name="Nikitin M.A."/>
            <person name="Kirill M.V."/>
            <person name="Chang P."/>
        </authorList>
    </citation>
    <scope>NUCLEOTIDE SEQUENCE [LARGE SCALE GENOMIC DNA]</scope>
    <source>
        <tissue evidence="3">Whole</tissue>
    </source>
</reference>
<dbReference type="AlphaFoldDB" id="A0A0J7K7D6"/>
<sequence>MFGGVLEKKERGDGGRGSRGGGLEFKKKEEKWREEKRKMKEEIQGLEMRIQEMEGKLERKIKEGGSLVEGGGGGGKDMDEEMVNKIKEIEKKMELKEREERRNNIVIRSLEEDRGGQKGKREVWEGGGMVVVKLGSREQKREVMEKKKRLKGRKIRIEDDLTWEERKVRWKIRAIAEEERRKGSRKGERKAGGRGDLRNKEKRRGERREDGEKEKWWREKKREEKERGGTTGVSKRGEMRKRRKGEVGEWVVGYWNVAGVKNKEKGFWKEIRVWDVVVMVETWMDGKSWERVERRLPKGYRWEKQLAKRRSKKGRPMGGMLVGVREELTDIMVKEIEEREEGVMVVNKEKKKVQRQKEGTEAKRRGWWDEEYEVKRKEVWKVLRKWRKEGGIGEGHRKLRGEYKLLCKRKKEEENERWLREAQEARTEGEMWQIVNKERKCWKGINEMIKMEEWKGHFMRLLGGWKVG</sequence>
<feature type="region of interest" description="Disordered" evidence="2">
    <location>
        <begin position="61"/>
        <end position="81"/>
    </location>
</feature>
<protein>
    <submittedName>
        <fullName evidence="3">Uncharacterized protein</fullName>
    </submittedName>
</protein>
<feature type="region of interest" description="Disordered" evidence="2">
    <location>
        <begin position="218"/>
        <end position="240"/>
    </location>
</feature>
<feature type="region of interest" description="Disordered" evidence="2">
    <location>
        <begin position="181"/>
        <end position="206"/>
    </location>
</feature>
<feature type="compositionally biased region" description="Basic and acidic residues" evidence="2">
    <location>
        <begin position="218"/>
        <end position="228"/>
    </location>
</feature>
<evidence type="ECO:0000313" key="3">
    <source>
        <dbReference type="EMBL" id="KMQ86086.1"/>
    </source>
</evidence>
<feature type="compositionally biased region" description="Basic and acidic residues" evidence="2">
    <location>
        <begin position="1"/>
        <end position="16"/>
    </location>
</feature>
<dbReference type="PaxDb" id="67767-A0A0J7K7D6"/>
<dbReference type="EMBL" id="LBMM01012639">
    <property type="protein sequence ID" value="KMQ86086.1"/>
    <property type="molecule type" value="Genomic_DNA"/>
</dbReference>
<proteinExistence type="predicted"/>
<organism evidence="3 4">
    <name type="scientific">Lasius niger</name>
    <name type="common">Black garden ant</name>
    <dbReference type="NCBI Taxonomy" id="67767"/>
    <lineage>
        <taxon>Eukaryota</taxon>
        <taxon>Metazoa</taxon>
        <taxon>Ecdysozoa</taxon>
        <taxon>Arthropoda</taxon>
        <taxon>Hexapoda</taxon>
        <taxon>Insecta</taxon>
        <taxon>Pterygota</taxon>
        <taxon>Neoptera</taxon>
        <taxon>Endopterygota</taxon>
        <taxon>Hymenoptera</taxon>
        <taxon>Apocrita</taxon>
        <taxon>Aculeata</taxon>
        <taxon>Formicoidea</taxon>
        <taxon>Formicidae</taxon>
        <taxon>Formicinae</taxon>
        <taxon>Lasius</taxon>
        <taxon>Lasius</taxon>
    </lineage>
</organism>
<comment type="caution">
    <text evidence="3">The sequence shown here is derived from an EMBL/GenBank/DDBJ whole genome shotgun (WGS) entry which is preliminary data.</text>
</comment>
<feature type="region of interest" description="Disordered" evidence="2">
    <location>
        <begin position="1"/>
        <end position="37"/>
    </location>
</feature>
<evidence type="ECO:0000256" key="1">
    <source>
        <dbReference type="SAM" id="Coils"/>
    </source>
</evidence>
<keyword evidence="1" id="KW-0175">Coiled coil</keyword>
<feature type="compositionally biased region" description="Basic and acidic residues" evidence="2">
    <location>
        <begin position="24"/>
        <end position="37"/>
    </location>
</feature>
<keyword evidence="4" id="KW-1185">Reference proteome</keyword>
<gene>
    <name evidence="3" type="ORF">RF55_15041</name>
</gene>
<feature type="coiled-coil region" evidence="1">
    <location>
        <begin position="396"/>
        <end position="428"/>
    </location>
</feature>
<evidence type="ECO:0000313" key="4">
    <source>
        <dbReference type="Proteomes" id="UP000036403"/>
    </source>
</evidence>
<dbReference type="Proteomes" id="UP000036403">
    <property type="component" value="Unassembled WGS sequence"/>
</dbReference>